<dbReference type="RefSeq" id="WP_167953783.1">
    <property type="nucleotide sequence ID" value="NZ_JAATJE010000001.1"/>
</dbReference>
<proteinExistence type="predicted"/>
<gene>
    <name evidence="1" type="ORF">GGR88_001328</name>
</gene>
<accession>A0ABX0XKI5</accession>
<reference evidence="1 2" key="1">
    <citation type="submission" date="2020-03" db="EMBL/GenBank/DDBJ databases">
        <title>Genomic Encyclopedia of Type Strains, Phase IV (KMG-IV): sequencing the most valuable type-strain genomes for metagenomic binning, comparative biology and taxonomic classification.</title>
        <authorList>
            <person name="Goeker M."/>
        </authorList>
    </citation>
    <scope>NUCLEOTIDE SEQUENCE [LARGE SCALE GENOMIC DNA]</scope>
    <source>
        <strain evidence="1 2">DSM 27651</strain>
    </source>
</reference>
<dbReference type="EMBL" id="JAATJE010000001">
    <property type="protein sequence ID" value="NJC33854.1"/>
    <property type="molecule type" value="Genomic_DNA"/>
</dbReference>
<comment type="caution">
    <text evidence="1">The sequence shown here is derived from an EMBL/GenBank/DDBJ whole genome shotgun (WGS) entry which is preliminary data.</text>
</comment>
<dbReference type="Proteomes" id="UP000734218">
    <property type="component" value="Unassembled WGS sequence"/>
</dbReference>
<sequence>MLQVVDVAGNTIVDTNTAVALIVGEAVIGGPGSPKSGTITDPRLALGDPFIVVISGGLALSGGAPNNLPAFSFSGGTLTWSYADLNASPDSRVQSRFLYGVR</sequence>
<evidence type="ECO:0000313" key="2">
    <source>
        <dbReference type="Proteomes" id="UP000734218"/>
    </source>
</evidence>
<name>A0ABX0XKI5_9SPHN</name>
<evidence type="ECO:0000313" key="1">
    <source>
        <dbReference type="EMBL" id="NJC33854.1"/>
    </source>
</evidence>
<protein>
    <submittedName>
        <fullName evidence="1">Uncharacterized protein</fullName>
    </submittedName>
</protein>
<keyword evidence="2" id="KW-1185">Reference proteome</keyword>
<organism evidence="1 2">
    <name type="scientific">Sphingomonas jejuensis</name>
    <dbReference type="NCBI Taxonomy" id="904715"/>
    <lineage>
        <taxon>Bacteria</taxon>
        <taxon>Pseudomonadati</taxon>
        <taxon>Pseudomonadota</taxon>
        <taxon>Alphaproteobacteria</taxon>
        <taxon>Sphingomonadales</taxon>
        <taxon>Sphingomonadaceae</taxon>
        <taxon>Sphingomonas</taxon>
    </lineage>
</organism>